<feature type="region of interest" description="Disordered" evidence="2">
    <location>
        <begin position="286"/>
        <end position="310"/>
    </location>
</feature>
<keyword evidence="4" id="KW-1185">Reference proteome</keyword>
<keyword evidence="1" id="KW-0343">GTPase activation</keyword>
<evidence type="ECO:0000256" key="1">
    <source>
        <dbReference type="ARBA" id="ARBA00022468"/>
    </source>
</evidence>
<evidence type="ECO:0000256" key="2">
    <source>
        <dbReference type="SAM" id="MobiDB-lite"/>
    </source>
</evidence>
<evidence type="ECO:0000313" key="5">
    <source>
        <dbReference type="WBParaSite" id="maker-unitig_29901-snap-gene-0.2-mRNA-1"/>
    </source>
</evidence>
<feature type="region of interest" description="Disordered" evidence="2">
    <location>
        <begin position="552"/>
        <end position="575"/>
    </location>
</feature>
<dbReference type="Gene3D" id="2.30.29.230">
    <property type="match status" value="1"/>
</dbReference>
<accession>A0A1I8FDR7</accession>
<dbReference type="InterPro" id="IPR021935">
    <property type="entry name" value="SGSM1/2_RBD"/>
</dbReference>
<evidence type="ECO:0000259" key="3">
    <source>
        <dbReference type="Pfam" id="PF12068"/>
    </source>
</evidence>
<feature type="domain" description="Small G protein signalling modulator 1/2 Rab-binding" evidence="3">
    <location>
        <begin position="475"/>
        <end position="524"/>
    </location>
</feature>
<dbReference type="Pfam" id="PF12068">
    <property type="entry name" value="PH_RBD"/>
    <property type="match status" value="1"/>
</dbReference>
<dbReference type="WBParaSite" id="maker-unitig_29901-snap-gene-0.2-mRNA-1">
    <property type="protein sequence ID" value="maker-unitig_29901-snap-gene-0.2-mRNA-1"/>
    <property type="gene ID" value="maker-unitig_29901-snap-gene-0.2"/>
</dbReference>
<feature type="compositionally biased region" description="Low complexity" evidence="2">
    <location>
        <begin position="424"/>
        <end position="445"/>
    </location>
</feature>
<feature type="region of interest" description="Disordered" evidence="2">
    <location>
        <begin position="397"/>
        <end position="446"/>
    </location>
</feature>
<organism evidence="4 5">
    <name type="scientific">Macrostomum lignano</name>
    <dbReference type="NCBI Taxonomy" id="282301"/>
    <lineage>
        <taxon>Eukaryota</taxon>
        <taxon>Metazoa</taxon>
        <taxon>Spiralia</taxon>
        <taxon>Lophotrochozoa</taxon>
        <taxon>Platyhelminthes</taxon>
        <taxon>Rhabditophora</taxon>
        <taxon>Macrostomorpha</taxon>
        <taxon>Macrostomida</taxon>
        <taxon>Macrostomidae</taxon>
        <taxon>Macrostomum</taxon>
    </lineage>
</organism>
<name>A0A1I8FDR7_9PLAT</name>
<protein>
    <submittedName>
        <fullName evidence="5">BHLH domain-containing protein</fullName>
    </submittedName>
</protein>
<evidence type="ECO:0000313" key="4">
    <source>
        <dbReference type="Proteomes" id="UP000095280"/>
    </source>
</evidence>
<dbReference type="AlphaFoldDB" id="A0A1I8FDR7"/>
<dbReference type="GO" id="GO:0005096">
    <property type="term" value="F:GTPase activator activity"/>
    <property type="evidence" value="ECO:0007669"/>
    <property type="project" value="UniProtKB-KW"/>
</dbReference>
<dbReference type="Proteomes" id="UP000095280">
    <property type="component" value="Unplaced"/>
</dbReference>
<sequence length="841" mass="92104">PTRAGIREPHEGGERLARGDRAKIGLLQSRGDGWRAAGDPGRDRSREYNSGNEFPRLGYSEYHPTQAHSLPRPALSRLGDKFWGRELLVGHELSKKRGLLARGDDTSLTAAPQQKQPTDSATRPADFALRVRGRPRIRTEEGAEQRRAEIREALLPHVKREVKQLMRVLSVARNVEDCLLYGLKRQSLLTGENSTLALLHRVAKSCQRPSTCWDRLAGHAANGGQHWLRGSPAKVEQTARIRAPLRKPCENFTGFRFGPCALDYTKAKSMSCAFKERSTEELLQRHLRASPMRSPGSPKTNRAPSLRPARWDLSTTSSSSALAALSESSNSAAAAAAITASAADNLLLPATRSAGPLCCTAKMASCRRLWAIAWRPRTRLSVAALHSDRSCSEWMPNSVMLGGGSGGTPPPSPSSVAEGASPLSADAGIDDSISSPSDVESSLLSNRSRWRQDGRILQMVRSCSTGSINIQQFRQLEAAFLIRVEEMGVHSLPRRRRRGSLVFVARDGTQQPPLHFPRGRQQRVAAAITCAAVPEAGTGLARQRLAGPAALDASCGRRGRPDGTNRKRKSKEPVWGACQRLSVRSASRSASAAHSGDENGMMRRTMCVPHRAYASGGSRSSRPPPIRTWGLLSWPGSVSVLLCSLQCSQPKHNQEGARRDFLALRATKSPAPQPASSAQASISSCCSSMRRQILSRAFNGWLSQMRHARTRCAVPGGPAGWSPWGRQVWPLMLGFHPWDSTETERRSLDRRPRPSFENLLSEWGPVDVIVRENDKEQKLLKPLAAASAKSKVKKQQQNLRPQNREAAGPAPPPPPPFIVTKNRRGQFPLSPMTPRISWVPM</sequence>
<feature type="region of interest" description="Disordered" evidence="2">
    <location>
        <begin position="785"/>
        <end position="833"/>
    </location>
</feature>
<proteinExistence type="predicted"/>
<feature type="compositionally biased region" description="Basic and acidic residues" evidence="2">
    <location>
        <begin position="1"/>
        <end position="23"/>
    </location>
</feature>
<feature type="region of interest" description="Disordered" evidence="2">
    <location>
        <begin position="1"/>
        <end position="52"/>
    </location>
</feature>
<reference evidence="5" key="1">
    <citation type="submission" date="2016-11" db="UniProtKB">
        <authorList>
            <consortium name="WormBaseParasite"/>
        </authorList>
    </citation>
    <scope>IDENTIFICATION</scope>
</reference>